<dbReference type="Pfam" id="PF07796">
    <property type="entry name" value="DUF1638"/>
    <property type="match status" value="1"/>
</dbReference>
<dbReference type="RefSeq" id="WP_184311848.1">
    <property type="nucleotide sequence ID" value="NZ_JACHEN010000022.1"/>
</dbReference>
<organism evidence="2 3">
    <name type="scientific">Anaerosolibacter carboniphilus</name>
    <dbReference type="NCBI Taxonomy" id="1417629"/>
    <lineage>
        <taxon>Bacteria</taxon>
        <taxon>Bacillati</taxon>
        <taxon>Bacillota</taxon>
        <taxon>Clostridia</taxon>
        <taxon>Peptostreptococcales</taxon>
        <taxon>Thermotaleaceae</taxon>
        <taxon>Anaerosolibacter</taxon>
    </lineage>
</organism>
<sequence length="239" mass="26907">MNSLIVACKTIGDELNMAIRETGCNYPILWIESGLHLYPDSLRKRLQEELNHLSNVDQVLLAFGFCGNSLVGLTASNYRLIFPHVDDCITLLLGSTERRKEISNEAGTYFLTKGWIDFEKNIWVEYQETVSRYGQARADRIYKTILQHYKRLGIIDTGAYELENLLESSELMAKDLKLNHEVFPGTLRYMKKLLMGPWDEEFVVIEPGESVTLGHVYGNLAKAASAVSLRCSHAAAGSA</sequence>
<keyword evidence="3" id="KW-1185">Reference proteome</keyword>
<dbReference type="Proteomes" id="UP000579281">
    <property type="component" value="Unassembled WGS sequence"/>
</dbReference>
<dbReference type="AlphaFoldDB" id="A0A841KZF4"/>
<evidence type="ECO:0000259" key="1">
    <source>
        <dbReference type="Pfam" id="PF07796"/>
    </source>
</evidence>
<feature type="domain" description="DUF1638" evidence="1">
    <location>
        <begin position="30"/>
        <end position="194"/>
    </location>
</feature>
<dbReference type="EMBL" id="JACHEN010000022">
    <property type="protein sequence ID" value="MBB6217350.1"/>
    <property type="molecule type" value="Genomic_DNA"/>
</dbReference>
<reference evidence="2 3" key="1">
    <citation type="submission" date="2020-08" db="EMBL/GenBank/DDBJ databases">
        <title>Genomic Encyclopedia of Type Strains, Phase IV (KMG-IV): sequencing the most valuable type-strain genomes for metagenomic binning, comparative biology and taxonomic classification.</title>
        <authorList>
            <person name="Goeker M."/>
        </authorList>
    </citation>
    <scope>NUCLEOTIDE SEQUENCE [LARGE SCALE GENOMIC DNA]</scope>
    <source>
        <strain evidence="2 3">DSM 103526</strain>
    </source>
</reference>
<gene>
    <name evidence="2" type="ORF">HNQ80_003469</name>
</gene>
<accession>A0A841KZF4</accession>
<evidence type="ECO:0000313" key="3">
    <source>
        <dbReference type="Proteomes" id="UP000579281"/>
    </source>
</evidence>
<protein>
    <recommendedName>
        <fullName evidence="1">DUF1638 domain-containing protein</fullName>
    </recommendedName>
</protein>
<comment type="caution">
    <text evidence="2">The sequence shown here is derived from an EMBL/GenBank/DDBJ whole genome shotgun (WGS) entry which is preliminary data.</text>
</comment>
<dbReference type="InterPro" id="IPR012437">
    <property type="entry name" value="DUF1638"/>
</dbReference>
<proteinExistence type="predicted"/>
<evidence type="ECO:0000313" key="2">
    <source>
        <dbReference type="EMBL" id="MBB6217350.1"/>
    </source>
</evidence>
<name>A0A841KZF4_9FIRM</name>